<keyword evidence="1" id="KW-0547">Nucleotide-binding</keyword>
<protein>
    <submittedName>
        <fullName evidence="6">AAA family ATPase</fullName>
    </submittedName>
</protein>
<proteinExistence type="inferred from homology"/>
<dbReference type="InterPro" id="IPR044960">
    <property type="entry name" value="RCA-like"/>
</dbReference>
<name>A0ABY3PLE1_9CYAN</name>
<dbReference type="InterPro" id="IPR003959">
    <property type="entry name" value="ATPase_AAA_core"/>
</dbReference>
<keyword evidence="2" id="KW-0067">ATP-binding</keyword>
<dbReference type="SUPFAM" id="SSF52540">
    <property type="entry name" value="P-loop containing nucleoside triphosphate hydrolases"/>
    <property type="match status" value="1"/>
</dbReference>
<gene>
    <name evidence="6" type="ORF">ISF26_22145</name>
</gene>
<dbReference type="Gene3D" id="3.40.50.300">
    <property type="entry name" value="P-loop containing nucleotide triphosphate hydrolases"/>
    <property type="match status" value="1"/>
</dbReference>
<evidence type="ECO:0000256" key="1">
    <source>
        <dbReference type="ARBA" id="ARBA00022741"/>
    </source>
</evidence>
<evidence type="ECO:0000256" key="2">
    <source>
        <dbReference type="ARBA" id="ARBA00022840"/>
    </source>
</evidence>
<evidence type="ECO:0000259" key="5">
    <source>
        <dbReference type="Pfam" id="PF21228"/>
    </source>
</evidence>
<dbReference type="PANTHER" id="PTHR32429:SF11">
    <property type="entry name" value="RIBULOSE BISPHOSPHATE CARBOXYLASE_OXYGENASE ACTIVASE, CHLOROPLASTIC"/>
    <property type="match status" value="1"/>
</dbReference>
<feature type="domain" description="Ribulose bisphosphate carboxylase/oxygenase activase AAA helical" evidence="5">
    <location>
        <begin position="185"/>
        <end position="280"/>
    </location>
</feature>
<accession>A0ABY3PLE1</accession>
<dbReference type="Gene3D" id="1.10.8.1070">
    <property type="match status" value="1"/>
</dbReference>
<comment type="similarity">
    <text evidence="3">Belongs to the RuBisCO activase family.</text>
</comment>
<dbReference type="Pfam" id="PF21228">
    <property type="entry name" value="RuBisCO_activase_AAA_helical"/>
    <property type="match status" value="1"/>
</dbReference>
<dbReference type="Pfam" id="PF00004">
    <property type="entry name" value="AAA"/>
    <property type="match status" value="1"/>
</dbReference>
<keyword evidence="7" id="KW-1185">Reference proteome</keyword>
<evidence type="ECO:0000256" key="3">
    <source>
        <dbReference type="ARBA" id="ARBA00025781"/>
    </source>
</evidence>
<dbReference type="PANTHER" id="PTHR32429">
    <property type="match status" value="1"/>
</dbReference>
<dbReference type="InterPro" id="IPR048571">
    <property type="entry name" value="RuBisCO_activase_AAA_helical"/>
</dbReference>
<dbReference type="InterPro" id="IPR027417">
    <property type="entry name" value="P-loop_NTPase"/>
</dbReference>
<dbReference type="Proteomes" id="UP001054846">
    <property type="component" value="Chromosome"/>
</dbReference>
<evidence type="ECO:0000313" key="7">
    <source>
        <dbReference type="Proteomes" id="UP001054846"/>
    </source>
</evidence>
<reference evidence="6 7" key="1">
    <citation type="journal article" date="2021" name="Genome Biol. Evol.">
        <title>Complete Genome Sequencing of a Novel Gloeobacter Species from a Waterfall Cave in Mexico.</title>
        <authorList>
            <person name="Saw J.H."/>
            <person name="Cardona T."/>
            <person name="Montejano G."/>
        </authorList>
    </citation>
    <scope>NUCLEOTIDE SEQUENCE [LARGE SCALE GENOMIC DNA]</scope>
    <source>
        <strain evidence="6">MG652769</strain>
    </source>
</reference>
<organism evidence="6 7">
    <name type="scientific">Gloeobacter morelensis MG652769</name>
    <dbReference type="NCBI Taxonomy" id="2781736"/>
    <lineage>
        <taxon>Bacteria</taxon>
        <taxon>Bacillati</taxon>
        <taxon>Cyanobacteriota</taxon>
        <taxon>Cyanophyceae</taxon>
        <taxon>Gloeobacterales</taxon>
        <taxon>Gloeobacteraceae</taxon>
        <taxon>Gloeobacter</taxon>
        <taxon>Gloeobacter morelensis</taxon>
    </lineage>
</organism>
<dbReference type="EMBL" id="CP063845">
    <property type="protein sequence ID" value="UFP94409.1"/>
    <property type="molecule type" value="Genomic_DNA"/>
</dbReference>
<feature type="domain" description="ATPase AAA-type core" evidence="4">
    <location>
        <begin position="36"/>
        <end position="177"/>
    </location>
</feature>
<dbReference type="RefSeq" id="WP_230841465.1">
    <property type="nucleotide sequence ID" value="NZ_CP063845.1"/>
</dbReference>
<evidence type="ECO:0000313" key="6">
    <source>
        <dbReference type="EMBL" id="UFP94409.1"/>
    </source>
</evidence>
<evidence type="ECO:0000259" key="4">
    <source>
        <dbReference type="Pfam" id="PF00004"/>
    </source>
</evidence>
<sequence>MAGYFIPDRFRDRIILHIAKNYAALPKVQTPLILGIHGPKGEGKSFMVDRVLQELQANVIVISSSELESPDAGEPGRLIRLRYREAAELVKVRGRVAAIVIHDIDAGAGFWSATTQYTVNTQLVNATLMAIADNPTNVQLPGSYDPTPLPRIPFVVTGNDFSKLYAPLVRDGRMSKFSWEPTFAEKSEIVEYLFAEDGATLGRYDLERLIQRFGAQPVDFFAAIRSRAYDDMLLHQVKAWGLENVSRNLVNHGGHAPRFEAVRLDLDRCLRWGEQILSDQQAIEGGLVEAYTRR</sequence>